<organism evidence="1 2">
    <name type="scientific">Rhodobacter capsulatus</name>
    <name type="common">Rhodopseudomonas capsulata</name>
    <dbReference type="NCBI Taxonomy" id="1061"/>
    <lineage>
        <taxon>Bacteria</taxon>
        <taxon>Pseudomonadati</taxon>
        <taxon>Pseudomonadota</taxon>
        <taxon>Alphaproteobacteria</taxon>
        <taxon>Rhodobacterales</taxon>
        <taxon>Rhodobacter group</taxon>
        <taxon>Rhodobacter</taxon>
    </lineage>
</organism>
<accession>A0A4U1JQC7</accession>
<evidence type="ECO:0000313" key="1">
    <source>
        <dbReference type="EMBL" id="TKD18307.1"/>
    </source>
</evidence>
<proteinExistence type="predicted"/>
<name>A0A4U1JQC7_RHOCA</name>
<dbReference type="EMBL" id="SWJZ01000041">
    <property type="protein sequence ID" value="TKD18307.1"/>
    <property type="molecule type" value="Genomic_DNA"/>
</dbReference>
<gene>
    <name evidence="1" type="ORF">FBT96_10480</name>
</gene>
<reference evidence="1 2" key="1">
    <citation type="submission" date="2019-04" db="EMBL/GenBank/DDBJ databases">
        <title>Draft Whole-Genome sequence of the purple photosynthetic bacterium Rhodobacter capsulatus SP108 with an indigenous class A beta-lactamase.</title>
        <authorList>
            <person name="Robertson S."/>
            <person name="Meyer T.E."/>
            <person name="Kyndt J.A."/>
        </authorList>
    </citation>
    <scope>NUCLEOTIDE SEQUENCE [LARGE SCALE GENOMIC DNA]</scope>
    <source>
        <strain evidence="1 2">SP108</strain>
    </source>
</reference>
<evidence type="ECO:0000313" key="2">
    <source>
        <dbReference type="Proteomes" id="UP000310597"/>
    </source>
</evidence>
<dbReference type="RefSeq" id="WP_136906402.1">
    <property type="nucleotide sequence ID" value="NZ_SWJZ01000041.1"/>
</dbReference>
<dbReference type="OrthoDB" id="4578725at2"/>
<dbReference type="Proteomes" id="UP000310597">
    <property type="component" value="Unassembled WGS sequence"/>
</dbReference>
<sequence length="296" mass="33343">MAGNCIFCGVEFGSNGARSKSSAEHFWSKELARALKAPPNVKGIKKHYENHVSSNGRLDLKANPAFVQKGHRLFLTIQDSVCVGCNSGWLNDLQSPAIKCILNYSKGDRGGGDGLNFIALARWIYTRFLLHLNTYQHPLVGSSSDEGGWLSRRMHMQRARENERYFREKNLPVESAMYCARLWDTTSMHVSANLVTGFMRDAIGTFECYCANYVVNGLSIVYFSNSNLVGSIGAMPRQYKRCWPPDNFSRWPDEMIDAKLSESLMIAGFERVASRWATFGDGGYEVLIPPIRRNYP</sequence>
<comment type="caution">
    <text evidence="1">The sequence shown here is derived from an EMBL/GenBank/DDBJ whole genome shotgun (WGS) entry which is preliminary data.</text>
</comment>
<dbReference type="AlphaFoldDB" id="A0A4U1JQC7"/>
<protein>
    <submittedName>
        <fullName evidence="1">Uncharacterized protein</fullName>
    </submittedName>
</protein>